<dbReference type="AlphaFoldDB" id="A0A6C2CMA8"/>
<dbReference type="InterPro" id="IPR010998">
    <property type="entry name" value="Integrase_recombinase_N"/>
</dbReference>
<protein>
    <submittedName>
        <fullName evidence="13">Integrase</fullName>
    </submittedName>
</protein>
<evidence type="ECO:0000256" key="4">
    <source>
        <dbReference type="ARBA" id="ARBA00022829"/>
    </source>
</evidence>
<dbReference type="EMBL" id="SDKK01000021">
    <property type="protein sequence ID" value="TYC54403.1"/>
    <property type="molecule type" value="Genomic_DNA"/>
</dbReference>
<dbReference type="PANTHER" id="PTHR30349:SF77">
    <property type="entry name" value="TYROSINE RECOMBINASE XERC"/>
    <property type="match status" value="1"/>
</dbReference>
<proteinExistence type="predicted"/>
<keyword evidence="6 9" id="KW-0238">DNA-binding</keyword>
<dbReference type="GO" id="GO:0003677">
    <property type="term" value="F:DNA binding"/>
    <property type="evidence" value="ECO:0007669"/>
    <property type="project" value="UniProtKB-UniRule"/>
</dbReference>
<keyword evidence="14" id="KW-1185">Reference proteome</keyword>
<keyword evidence="4" id="KW-0159">Chromosome partition</keyword>
<dbReference type="PROSITE" id="PS51900">
    <property type="entry name" value="CB"/>
    <property type="match status" value="1"/>
</dbReference>
<dbReference type="InterPro" id="IPR044068">
    <property type="entry name" value="CB"/>
</dbReference>
<evidence type="ECO:0000256" key="3">
    <source>
        <dbReference type="ARBA" id="ARBA00022618"/>
    </source>
</evidence>
<accession>A0A6C2CMA8</accession>
<gene>
    <name evidence="13" type="ORF">ETQ85_19200</name>
</gene>
<evidence type="ECO:0000256" key="7">
    <source>
        <dbReference type="ARBA" id="ARBA00023172"/>
    </source>
</evidence>
<dbReference type="Gene3D" id="1.10.150.130">
    <property type="match status" value="1"/>
</dbReference>
<dbReference type="InterPro" id="IPR011010">
    <property type="entry name" value="DNA_brk_join_enz"/>
</dbReference>
<evidence type="ECO:0000259" key="11">
    <source>
        <dbReference type="PROSITE" id="PS51898"/>
    </source>
</evidence>
<evidence type="ECO:0000256" key="6">
    <source>
        <dbReference type="ARBA" id="ARBA00023125"/>
    </source>
</evidence>
<comment type="subcellular location">
    <subcellularLocation>
        <location evidence="1">Cytoplasm</location>
    </subcellularLocation>
</comment>
<keyword evidence="5" id="KW-0229">DNA integration</keyword>
<evidence type="ECO:0000256" key="5">
    <source>
        <dbReference type="ARBA" id="ARBA00022908"/>
    </source>
</evidence>
<feature type="domain" description="Core-binding (CB)" evidence="12">
    <location>
        <begin position="38"/>
        <end position="142"/>
    </location>
</feature>
<comment type="caution">
    <text evidence="13">The sequence shown here is derived from an EMBL/GenBank/DDBJ whole genome shotgun (WGS) entry which is preliminary data.</text>
</comment>
<evidence type="ECO:0000313" key="13">
    <source>
        <dbReference type="EMBL" id="TYC54403.1"/>
    </source>
</evidence>
<dbReference type="GO" id="GO:0006310">
    <property type="term" value="P:DNA recombination"/>
    <property type="evidence" value="ECO:0007669"/>
    <property type="project" value="UniProtKB-KW"/>
</dbReference>
<evidence type="ECO:0000256" key="10">
    <source>
        <dbReference type="SAM" id="MobiDB-lite"/>
    </source>
</evidence>
<dbReference type="InterPro" id="IPR013762">
    <property type="entry name" value="Integrase-like_cat_sf"/>
</dbReference>
<evidence type="ECO:0000313" key="14">
    <source>
        <dbReference type="Proteomes" id="UP000389128"/>
    </source>
</evidence>
<name>A0A6C2CMA8_9RHOO</name>
<dbReference type="GO" id="GO:0007059">
    <property type="term" value="P:chromosome segregation"/>
    <property type="evidence" value="ECO:0007669"/>
    <property type="project" value="UniProtKB-KW"/>
</dbReference>
<evidence type="ECO:0000256" key="8">
    <source>
        <dbReference type="ARBA" id="ARBA00023306"/>
    </source>
</evidence>
<feature type="region of interest" description="Disordered" evidence="10">
    <location>
        <begin position="367"/>
        <end position="388"/>
    </location>
</feature>
<dbReference type="InterPro" id="IPR050090">
    <property type="entry name" value="Tyrosine_recombinase_XerCD"/>
</dbReference>
<feature type="domain" description="Tyr recombinase" evidence="11">
    <location>
        <begin position="165"/>
        <end position="382"/>
    </location>
</feature>
<feature type="compositionally biased region" description="Basic and acidic residues" evidence="10">
    <location>
        <begin position="369"/>
        <end position="388"/>
    </location>
</feature>
<reference evidence="13 14" key="1">
    <citation type="submission" date="2019-01" db="EMBL/GenBank/DDBJ databases">
        <title>Zoogloea oleivorans genome sequencing and assembly.</title>
        <authorList>
            <person name="Tancsics A."/>
            <person name="Farkas M."/>
            <person name="Kriszt B."/>
            <person name="Maroti G."/>
            <person name="Horvath B."/>
        </authorList>
    </citation>
    <scope>NUCLEOTIDE SEQUENCE [LARGE SCALE GENOMIC DNA]</scope>
    <source>
        <strain evidence="13 14">Buc</strain>
    </source>
</reference>
<feature type="compositionally biased region" description="Polar residues" evidence="10">
    <location>
        <begin position="19"/>
        <end position="28"/>
    </location>
</feature>
<dbReference type="PROSITE" id="PS51898">
    <property type="entry name" value="TYR_RECOMBINASE"/>
    <property type="match status" value="1"/>
</dbReference>
<keyword evidence="7" id="KW-0233">DNA recombination</keyword>
<evidence type="ECO:0000256" key="9">
    <source>
        <dbReference type="PROSITE-ProRule" id="PRU01248"/>
    </source>
</evidence>
<dbReference type="Gene3D" id="1.10.443.10">
    <property type="entry name" value="Intergrase catalytic core"/>
    <property type="match status" value="1"/>
</dbReference>
<dbReference type="Proteomes" id="UP000389128">
    <property type="component" value="Unassembled WGS sequence"/>
</dbReference>
<evidence type="ECO:0000259" key="12">
    <source>
        <dbReference type="PROSITE" id="PS51900"/>
    </source>
</evidence>
<dbReference type="InterPro" id="IPR002104">
    <property type="entry name" value="Integrase_catalytic"/>
</dbReference>
<dbReference type="SUPFAM" id="SSF56349">
    <property type="entry name" value="DNA breaking-rejoining enzymes"/>
    <property type="match status" value="1"/>
</dbReference>
<keyword evidence="2" id="KW-0963">Cytoplasm</keyword>
<dbReference type="GO" id="GO:0015074">
    <property type="term" value="P:DNA integration"/>
    <property type="evidence" value="ECO:0007669"/>
    <property type="project" value="UniProtKB-KW"/>
</dbReference>
<dbReference type="Pfam" id="PF00589">
    <property type="entry name" value="Phage_integrase"/>
    <property type="match status" value="1"/>
</dbReference>
<feature type="region of interest" description="Disordered" evidence="10">
    <location>
        <begin position="1"/>
        <end position="30"/>
    </location>
</feature>
<dbReference type="GO" id="GO:0005737">
    <property type="term" value="C:cytoplasm"/>
    <property type="evidence" value="ECO:0007669"/>
    <property type="project" value="UniProtKB-SubCell"/>
</dbReference>
<organism evidence="13 14">
    <name type="scientific">Zoogloea oleivorans</name>
    <dbReference type="NCBI Taxonomy" id="1552750"/>
    <lineage>
        <taxon>Bacteria</taxon>
        <taxon>Pseudomonadati</taxon>
        <taxon>Pseudomonadota</taxon>
        <taxon>Betaproteobacteria</taxon>
        <taxon>Rhodocyclales</taxon>
        <taxon>Zoogloeaceae</taxon>
        <taxon>Zoogloea</taxon>
    </lineage>
</organism>
<keyword evidence="3" id="KW-0132">Cell division</keyword>
<sequence>MAPVPIESLDLSEDLDGRNGSNRGTGTHPQIAAQHDVDALRAWLARFADKKTTFDSYRKEAERLLLWSVVELGKPLSSLIHEDLLVYQRFLADPQPAEHWVMKTGRKWARSEPEWRPFAGPLAPTSQRQAIIILNSLFGWLVHAGYLAGNPLSLSRQRQRKAQPRITRYLDQDLWQAVKTSIDSMPRETDRERQHYFRVRWLFSLLYLTGMRISEVIGNTMGGFFGRTDTDGEHRWWLEIVGKGDKTRILPATAELMIELARFRRENGLTPYPLAGESTPLLLPIGSKQRAMTRSAVHLIVKQVFESAARRIEDDGRIESTERAQRLRAASAHWLRHTAGSNMLSAAMDLRHVRDNLGHESISTTSKYLHSEDDRRHKDTEEKHRLAW</sequence>
<keyword evidence="8" id="KW-0131">Cell cycle</keyword>
<evidence type="ECO:0000256" key="1">
    <source>
        <dbReference type="ARBA" id="ARBA00004496"/>
    </source>
</evidence>
<evidence type="ECO:0000256" key="2">
    <source>
        <dbReference type="ARBA" id="ARBA00022490"/>
    </source>
</evidence>
<dbReference type="PANTHER" id="PTHR30349">
    <property type="entry name" value="PHAGE INTEGRASE-RELATED"/>
    <property type="match status" value="1"/>
</dbReference>
<dbReference type="OrthoDB" id="8610787at2"/>
<dbReference type="GO" id="GO:0051301">
    <property type="term" value="P:cell division"/>
    <property type="evidence" value="ECO:0007669"/>
    <property type="project" value="UniProtKB-KW"/>
</dbReference>